<proteinExistence type="predicted"/>
<evidence type="ECO:0000256" key="2">
    <source>
        <dbReference type="SAM" id="SignalP"/>
    </source>
</evidence>
<evidence type="ECO:0000313" key="4">
    <source>
        <dbReference type="EMBL" id="KIO26850.1"/>
    </source>
</evidence>
<dbReference type="Pfam" id="PF01822">
    <property type="entry name" value="WSC"/>
    <property type="match status" value="3"/>
</dbReference>
<sequence length="297" mass="31366">MPPSHLLLVLLCLPLALAYPTSFNRFTFRSSPNVSPSVITPRASSAPAGWTYMGCFKDSPSRILSTKVTTSSSNTPTSCLALCTKSGFQYGGSEFGNECWCGNTLTSPIARPESDCNLPCSGDNTQTCGGSLALALYQVASTTTADLAYQGCYVDTSSPSRLLTSLSFTSKLMTPTMCKSTCLANGYLWYGLEYANQCYCATNLPTSAKKASSASECSMPCAGDSTSICGASWRLSVYGPSSALPTSFASLPSATTVGCYMDASTRLLPYSFVSDDTMTPAKCQANCNSYGYTYFGA</sequence>
<dbReference type="Proteomes" id="UP000054248">
    <property type="component" value="Unassembled WGS sequence"/>
</dbReference>
<keyword evidence="5" id="KW-1185">Reference proteome</keyword>
<organism evidence="4 5">
    <name type="scientific">Tulasnella calospora MUT 4182</name>
    <dbReference type="NCBI Taxonomy" id="1051891"/>
    <lineage>
        <taxon>Eukaryota</taxon>
        <taxon>Fungi</taxon>
        <taxon>Dikarya</taxon>
        <taxon>Basidiomycota</taxon>
        <taxon>Agaricomycotina</taxon>
        <taxon>Agaricomycetes</taxon>
        <taxon>Cantharellales</taxon>
        <taxon>Tulasnellaceae</taxon>
        <taxon>Tulasnella</taxon>
    </lineage>
</organism>
<feature type="chain" id="PRO_5002168659" description="WSC domain-containing protein" evidence="2">
    <location>
        <begin position="19"/>
        <end position="297"/>
    </location>
</feature>
<dbReference type="PANTHER" id="PTHR45964:SF5">
    <property type="entry name" value="WSCD FAMILY MEMBER CG9164"/>
    <property type="match status" value="1"/>
</dbReference>
<evidence type="ECO:0000256" key="1">
    <source>
        <dbReference type="ARBA" id="ARBA00022737"/>
    </source>
</evidence>
<keyword evidence="2" id="KW-0732">Signal</keyword>
<evidence type="ECO:0000259" key="3">
    <source>
        <dbReference type="PROSITE" id="PS51212"/>
    </source>
</evidence>
<keyword evidence="1" id="KW-0677">Repeat</keyword>
<dbReference type="InterPro" id="IPR051589">
    <property type="entry name" value="Sialate-O-sulfotransferase"/>
</dbReference>
<dbReference type="AlphaFoldDB" id="A0A0C3Q9U0"/>
<dbReference type="InterPro" id="IPR002889">
    <property type="entry name" value="WSC_carb-bd"/>
</dbReference>
<dbReference type="PROSITE" id="PS51212">
    <property type="entry name" value="WSC"/>
    <property type="match status" value="2"/>
</dbReference>
<dbReference type="PANTHER" id="PTHR45964">
    <property type="entry name" value="WSCD FAMILY MEMBER CG9164"/>
    <property type="match status" value="1"/>
</dbReference>
<gene>
    <name evidence="4" type="ORF">M407DRAFT_234114</name>
</gene>
<name>A0A0C3Q9U0_9AGAM</name>
<dbReference type="EMBL" id="KN823018">
    <property type="protein sequence ID" value="KIO26850.1"/>
    <property type="molecule type" value="Genomic_DNA"/>
</dbReference>
<accession>A0A0C3Q9U0</accession>
<feature type="signal peptide" evidence="2">
    <location>
        <begin position="1"/>
        <end position="18"/>
    </location>
</feature>
<feature type="domain" description="WSC" evidence="3">
    <location>
        <begin position="49"/>
        <end position="140"/>
    </location>
</feature>
<reference evidence="4 5" key="1">
    <citation type="submission" date="2014-04" db="EMBL/GenBank/DDBJ databases">
        <authorList>
            <consortium name="DOE Joint Genome Institute"/>
            <person name="Kuo A."/>
            <person name="Girlanda M."/>
            <person name="Perotto S."/>
            <person name="Kohler A."/>
            <person name="Nagy L.G."/>
            <person name="Floudas D."/>
            <person name="Copeland A."/>
            <person name="Barry K.W."/>
            <person name="Cichocki N."/>
            <person name="Veneault-Fourrey C."/>
            <person name="LaButti K."/>
            <person name="Lindquist E.A."/>
            <person name="Lipzen A."/>
            <person name="Lundell T."/>
            <person name="Morin E."/>
            <person name="Murat C."/>
            <person name="Sun H."/>
            <person name="Tunlid A."/>
            <person name="Henrissat B."/>
            <person name="Grigoriev I.V."/>
            <person name="Hibbett D.S."/>
            <person name="Martin F."/>
            <person name="Nordberg H.P."/>
            <person name="Cantor M.N."/>
            <person name="Hua S.X."/>
        </authorList>
    </citation>
    <scope>NUCLEOTIDE SEQUENCE [LARGE SCALE GENOMIC DNA]</scope>
    <source>
        <strain evidence="4 5">MUT 4182</strain>
    </source>
</reference>
<dbReference type="HOGENOM" id="CLU_063916_3_1_1"/>
<evidence type="ECO:0000313" key="5">
    <source>
        <dbReference type="Proteomes" id="UP000054248"/>
    </source>
</evidence>
<dbReference type="STRING" id="1051891.A0A0C3Q9U0"/>
<dbReference type="OrthoDB" id="5985073at2759"/>
<protein>
    <recommendedName>
        <fullName evidence="3">WSC domain-containing protein</fullName>
    </recommendedName>
</protein>
<dbReference type="SMART" id="SM00321">
    <property type="entry name" value="WSC"/>
    <property type="match status" value="2"/>
</dbReference>
<reference evidence="5" key="2">
    <citation type="submission" date="2015-01" db="EMBL/GenBank/DDBJ databases">
        <title>Evolutionary Origins and Diversification of the Mycorrhizal Mutualists.</title>
        <authorList>
            <consortium name="DOE Joint Genome Institute"/>
            <consortium name="Mycorrhizal Genomics Consortium"/>
            <person name="Kohler A."/>
            <person name="Kuo A."/>
            <person name="Nagy L.G."/>
            <person name="Floudas D."/>
            <person name="Copeland A."/>
            <person name="Barry K.W."/>
            <person name="Cichocki N."/>
            <person name="Veneault-Fourrey C."/>
            <person name="LaButti K."/>
            <person name="Lindquist E.A."/>
            <person name="Lipzen A."/>
            <person name="Lundell T."/>
            <person name="Morin E."/>
            <person name="Murat C."/>
            <person name="Riley R."/>
            <person name="Ohm R."/>
            <person name="Sun H."/>
            <person name="Tunlid A."/>
            <person name="Henrissat B."/>
            <person name="Grigoriev I.V."/>
            <person name="Hibbett D.S."/>
            <person name="Martin F."/>
        </authorList>
    </citation>
    <scope>NUCLEOTIDE SEQUENCE [LARGE SCALE GENOMIC DNA]</scope>
    <source>
        <strain evidence="5">MUT 4182</strain>
    </source>
</reference>
<feature type="domain" description="WSC" evidence="3">
    <location>
        <begin position="146"/>
        <end position="241"/>
    </location>
</feature>